<feature type="domain" description="N-terminal" evidence="1">
    <location>
        <begin position="8"/>
        <end position="127"/>
    </location>
</feature>
<dbReference type="InterPro" id="IPR041459">
    <property type="entry name" value="MPTase-PolyVal"/>
</dbReference>
<dbReference type="InterPro" id="IPR017113">
    <property type="entry name" value="Antirestriction_ArdC"/>
</dbReference>
<dbReference type="OrthoDB" id="784829at2"/>
<protein>
    <submittedName>
        <fullName evidence="3">Antirestriction protein-like protein</fullName>
    </submittedName>
</protein>
<evidence type="ECO:0000259" key="1">
    <source>
        <dbReference type="Pfam" id="PF08401"/>
    </source>
</evidence>
<sequence>MRSEAKIDVYTRVTDKIIADLEQGVRPWAKPWKADNATTRITLPVRANGIPYRGINVLLLWGEALEKVYRSNRWMTFKQAIELGAKVRKGEHGSLVVYASTVTKTEENDDGEVTEHDIAFMKGYTVFNVEQIDNLPEGYRVEPATAPNGEHAPSAVPLQLIEFAEMFFARTGAAVCHGGNRAFYAPGLDIVQLPPAEAFDTAESYEATKAHEITHWTSHYTRLNRQLGKRFGDEAYAAEELIAEMGAAFLCAQLGITPETRTDHASYLDHWLKVLKADKKAIFTAAGHAQRACDYLFSLQAETPSEAAA</sequence>
<reference evidence="3" key="1">
    <citation type="submission" date="2016-01" db="EMBL/GenBank/DDBJ databases">
        <authorList>
            <person name="Peeters C."/>
        </authorList>
    </citation>
    <scope>NUCLEOTIDE SEQUENCE [LARGE SCALE GENOMIC DNA]</scope>
    <source>
        <strain evidence="3">LMG 22937</strain>
    </source>
</reference>
<feature type="domain" description="Polyvalent protein metallopeptidase" evidence="2">
    <location>
        <begin position="164"/>
        <end position="287"/>
    </location>
</feature>
<dbReference type="AlphaFoldDB" id="A0A158KR42"/>
<accession>A0A158KR42</accession>
<proteinExistence type="predicted"/>
<dbReference type="InterPro" id="IPR013610">
    <property type="entry name" value="ArdC_N"/>
</dbReference>
<dbReference type="PIRSF" id="PIRSF037112">
    <property type="entry name" value="Antirestriction_ArdC"/>
    <property type="match status" value="1"/>
</dbReference>
<dbReference type="Pfam" id="PF08401">
    <property type="entry name" value="ArdcN"/>
    <property type="match status" value="1"/>
</dbReference>
<dbReference type="Proteomes" id="UP000054925">
    <property type="component" value="Unassembled WGS sequence"/>
</dbReference>
<name>A0A158KR42_9BURK</name>
<dbReference type="RefSeq" id="WP_087660091.1">
    <property type="nucleotide sequence ID" value="NZ_FCOL02000100.1"/>
</dbReference>
<evidence type="ECO:0000313" key="3">
    <source>
        <dbReference type="EMBL" id="SAL83592.1"/>
    </source>
</evidence>
<gene>
    <name evidence="3" type="ORF">AWB67_06450</name>
</gene>
<dbReference type="Pfam" id="PF18818">
    <property type="entry name" value="MPTase-PolyVal"/>
    <property type="match status" value="1"/>
</dbReference>
<keyword evidence="4" id="KW-1185">Reference proteome</keyword>
<dbReference type="GO" id="GO:0003697">
    <property type="term" value="F:single-stranded DNA binding"/>
    <property type="evidence" value="ECO:0007669"/>
    <property type="project" value="InterPro"/>
</dbReference>
<comment type="caution">
    <text evidence="3">The sequence shown here is derived from an EMBL/GenBank/DDBJ whole genome shotgun (WGS) entry which is preliminary data.</text>
</comment>
<dbReference type="EMBL" id="FCOL02000100">
    <property type="protein sequence ID" value="SAL83592.1"/>
    <property type="molecule type" value="Genomic_DNA"/>
</dbReference>
<evidence type="ECO:0000259" key="2">
    <source>
        <dbReference type="Pfam" id="PF18818"/>
    </source>
</evidence>
<evidence type="ECO:0000313" key="4">
    <source>
        <dbReference type="Proteomes" id="UP000054925"/>
    </source>
</evidence>
<organism evidence="3 4">
    <name type="scientific">Caballeronia terrestris</name>
    <dbReference type="NCBI Taxonomy" id="1226301"/>
    <lineage>
        <taxon>Bacteria</taxon>
        <taxon>Pseudomonadati</taxon>
        <taxon>Pseudomonadota</taxon>
        <taxon>Betaproteobacteria</taxon>
        <taxon>Burkholderiales</taxon>
        <taxon>Burkholderiaceae</taxon>
        <taxon>Caballeronia</taxon>
    </lineage>
</organism>